<dbReference type="EMBL" id="LITU01000082">
    <property type="protein sequence ID" value="KOY12960.1"/>
    <property type="molecule type" value="Genomic_DNA"/>
</dbReference>
<accession>A0A0M9BID5</accession>
<gene>
    <name evidence="5" type="ORF">AMS66_28385</name>
</gene>
<evidence type="ECO:0000256" key="1">
    <source>
        <dbReference type="ARBA" id="ARBA00010928"/>
    </source>
</evidence>
<dbReference type="PANTHER" id="PTHR22604:SF105">
    <property type="entry name" value="TRANS-1,2-DIHYDROBENZENE-1,2-DIOL DEHYDROGENASE"/>
    <property type="match status" value="1"/>
</dbReference>
<feature type="domain" description="GFO/IDH/MocA-like oxidoreductase" evidence="4">
    <location>
        <begin position="138"/>
        <end position="254"/>
    </location>
</feature>
<evidence type="ECO:0000259" key="3">
    <source>
        <dbReference type="Pfam" id="PF01408"/>
    </source>
</evidence>
<dbReference type="InterPro" id="IPR055170">
    <property type="entry name" value="GFO_IDH_MocA-like_dom"/>
</dbReference>
<dbReference type="Pfam" id="PF22725">
    <property type="entry name" value="GFO_IDH_MocA_C3"/>
    <property type="match status" value="1"/>
</dbReference>
<dbReference type="SUPFAM" id="SSF51735">
    <property type="entry name" value="NAD(P)-binding Rossmann-fold domains"/>
    <property type="match status" value="1"/>
</dbReference>
<dbReference type="OrthoDB" id="9815825at2"/>
<dbReference type="InterPro" id="IPR050984">
    <property type="entry name" value="Gfo/Idh/MocA_domain"/>
</dbReference>
<reference evidence="5 6" key="1">
    <citation type="submission" date="2015-08" db="EMBL/GenBank/DDBJ databases">
        <title>Draft genome sequence of cellulolytic and xylanolytic Paenibacillus sp. A59, isolated from a decaying forest soil from Patagonia, Argentina.</title>
        <authorList>
            <person name="Ghio S."/>
            <person name="Caceres A.M."/>
            <person name="Talia P."/>
            <person name="Grasso D."/>
            <person name="Campos E."/>
        </authorList>
    </citation>
    <scope>NUCLEOTIDE SEQUENCE [LARGE SCALE GENOMIC DNA]</scope>
    <source>
        <strain evidence="5 6">A59</strain>
    </source>
</reference>
<proteinExistence type="inferred from homology"/>
<dbReference type="RefSeq" id="WP_024633470.1">
    <property type="nucleotide sequence ID" value="NZ_LITU01000082.1"/>
</dbReference>
<dbReference type="GO" id="GO:0016491">
    <property type="term" value="F:oxidoreductase activity"/>
    <property type="evidence" value="ECO:0007669"/>
    <property type="project" value="UniProtKB-KW"/>
</dbReference>
<keyword evidence="2" id="KW-0560">Oxidoreductase</keyword>
<name>A0A0M9BID5_9BACL</name>
<organism evidence="5 6">
    <name type="scientific">Paenibacillus xylanivorans</name>
    <dbReference type="NCBI Taxonomy" id="1705561"/>
    <lineage>
        <taxon>Bacteria</taxon>
        <taxon>Bacillati</taxon>
        <taxon>Bacillota</taxon>
        <taxon>Bacilli</taxon>
        <taxon>Bacillales</taxon>
        <taxon>Paenibacillaceae</taxon>
        <taxon>Paenibacillus</taxon>
    </lineage>
</organism>
<comment type="caution">
    <text evidence="5">The sequence shown here is derived from an EMBL/GenBank/DDBJ whole genome shotgun (WGS) entry which is preliminary data.</text>
</comment>
<dbReference type="SUPFAM" id="SSF55347">
    <property type="entry name" value="Glyceraldehyde-3-phosphate dehydrogenase-like, C-terminal domain"/>
    <property type="match status" value="1"/>
</dbReference>
<dbReference type="AlphaFoldDB" id="A0A0M9BID5"/>
<dbReference type="PATRIC" id="fig|1705561.3.peg.5982"/>
<evidence type="ECO:0000256" key="2">
    <source>
        <dbReference type="ARBA" id="ARBA00023002"/>
    </source>
</evidence>
<evidence type="ECO:0000313" key="5">
    <source>
        <dbReference type="EMBL" id="KOY12960.1"/>
    </source>
</evidence>
<sequence length="336" mass="37424">MTKVVGRDKVNWGIMGTGWIASQFARDLEHAGNAVKAAVGSRTAESAEKFAAEYGFARAYGSYDEMLQDPEVDIIYVATPHPLHKENVLACLEAGKAVLCEKPFTMNARQLEQLVEKARERKLFLMEGMWTRFLPPITQARAWIAEGRIGEVRLVKADFGFRVGWEPEGRLLNPDLGGGALLDAGVYPISFASMIFGEQPQHVWSTANIGQTGVDEQFSVLLSYSEGRSASLNGAIRLNLSNEAVIYGTEGYIRLPLFLAGKEAYLHVNGQDEPEKFTDDRTCIGYAFEAEEAGRCILEGRTESRTIQLDESLEIMKLMDTIRGQWGLRYKSEINR</sequence>
<keyword evidence="6" id="KW-1185">Reference proteome</keyword>
<dbReference type="Gene3D" id="3.30.360.10">
    <property type="entry name" value="Dihydrodipicolinate Reductase, domain 2"/>
    <property type="match status" value="1"/>
</dbReference>
<dbReference type="InterPro" id="IPR036291">
    <property type="entry name" value="NAD(P)-bd_dom_sf"/>
</dbReference>
<dbReference type="Gene3D" id="3.40.50.720">
    <property type="entry name" value="NAD(P)-binding Rossmann-like Domain"/>
    <property type="match status" value="1"/>
</dbReference>
<comment type="similarity">
    <text evidence="1">Belongs to the Gfo/Idh/MocA family.</text>
</comment>
<dbReference type="PANTHER" id="PTHR22604">
    <property type="entry name" value="OXIDOREDUCTASES"/>
    <property type="match status" value="1"/>
</dbReference>
<dbReference type="InterPro" id="IPR000683">
    <property type="entry name" value="Gfo/Idh/MocA-like_OxRdtase_N"/>
</dbReference>
<dbReference type="Pfam" id="PF01408">
    <property type="entry name" value="GFO_IDH_MocA"/>
    <property type="match status" value="1"/>
</dbReference>
<evidence type="ECO:0000259" key="4">
    <source>
        <dbReference type="Pfam" id="PF22725"/>
    </source>
</evidence>
<feature type="domain" description="Gfo/Idh/MocA-like oxidoreductase N-terminal" evidence="3">
    <location>
        <begin position="10"/>
        <end position="128"/>
    </location>
</feature>
<dbReference type="Proteomes" id="UP000037688">
    <property type="component" value="Unassembled WGS sequence"/>
</dbReference>
<protein>
    <submittedName>
        <fullName evidence="5">Dehydrogenase</fullName>
    </submittedName>
</protein>
<evidence type="ECO:0000313" key="6">
    <source>
        <dbReference type="Proteomes" id="UP000037688"/>
    </source>
</evidence>
<dbReference type="GO" id="GO:0000166">
    <property type="term" value="F:nucleotide binding"/>
    <property type="evidence" value="ECO:0007669"/>
    <property type="project" value="InterPro"/>
</dbReference>